<feature type="compositionally biased region" description="Polar residues" evidence="1">
    <location>
        <begin position="1"/>
        <end position="10"/>
    </location>
</feature>
<evidence type="ECO:0000313" key="3">
    <source>
        <dbReference type="Proteomes" id="UP001159364"/>
    </source>
</evidence>
<dbReference type="AlphaFoldDB" id="A0AAV8T6Z2"/>
<name>A0AAV8T6Z2_9ROSI</name>
<feature type="compositionally biased region" description="Pro residues" evidence="1">
    <location>
        <begin position="149"/>
        <end position="165"/>
    </location>
</feature>
<feature type="compositionally biased region" description="Polar residues" evidence="1">
    <location>
        <begin position="167"/>
        <end position="178"/>
    </location>
</feature>
<evidence type="ECO:0000256" key="1">
    <source>
        <dbReference type="SAM" id="MobiDB-lite"/>
    </source>
</evidence>
<dbReference type="Proteomes" id="UP001159364">
    <property type="component" value="Linkage Group LG06"/>
</dbReference>
<feature type="region of interest" description="Disordered" evidence="1">
    <location>
        <begin position="125"/>
        <end position="200"/>
    </location>
</feature>
<feature type="compositionally biased region" description="Pro residues" evidence="1">
    <location>
        <begin position="43"/>
        <end position="53"/>
    </location>
</feature>
<gene>
    <name evidence="2" type="ORF">K2173_006565</name>
</gene>
<reference evidence="2 3" key="1">
    <citation type="submission" date="2021-09" db="EMBL/GenBank/DDBJ databases">
        <title>Genomic insights and catalytic innovation underlie evolution of tropane alkaloids biosynthesis.</title>
        <authorList>
            <person name="Wang Y.-J."/>
            <person name="Tian T."/>
            <person name="Huang J.-P."/>
            <person name="Huang S.-X."/>
        </authorList>
    </citation>
    <scope>NUCLEOTIDE SEQUENCE [LARGE SCALE GENOMIC DNA]</scope>
    <source>
        <strain evidence="2">KIB-2018</strain>
        <tissue evidence="2">Leaf</tissue>
    </source>
</reference>
<sequence>MNSDSTQPLNSDSTPPVSESPPPSPTGPMAKKVRLRKRDEDPPPTPHPSPSSPPNYRATVTSYPAHTAHGPSPRALRPAPTACPSPGPSPPVPQLTPPAPHHQAVSIPTHTDILIHDQSLFHAMQSASGAVPMEEDMTPVNPPSSDIPLTPPLPSKPPDPVPAPHSTPETMEISTSQLEVPHPPLSATVVLSPSAATPQD</sequence>
<organism evidence="2 3">
    <name type="scientific">Erythroxylum novogranatense</name>
    <dbReference type="NCBI Taxonomy" id="1862640"/>
    <lineage>
        <taxon>Eukaryota</taxon>
        <taxon>Viridiplantae</taxon>
        <taxon>Streptophyta</taxon>
        <taxon>Embryophyta</taxon>
        <taxon>Tracheophyta</taxon>
        <taxon>Spermatophyta</taxon>
        <taxon>Magnoliopsida</taxon>
        <taxon>eudicotyledons</taxon>
        <taxon>Gunneridae</taxon>
        <taxon>Pentapetalae</taxon>
        <taxon>rosids</taxon>
        <taxon>fabids</taxon>
        <taxon>Malpighiales</taxon>
        <taxon>Erythroxylaceae</taxon>
        <taxon>Erythroxylum</taxon>
    </lineage>
</organism>
<protein>
    <submittedName>
        <fullName evidence="2">Uncharacterized protein</fullName>
    </submittedName>
</protein>
<keyword evidence="3" id="KW-1185">Reference proteome</keyword>
<comment type="caution">
    <text evidence="2">The sequence shown here is derived from an EMBL/GenBank/DDBJ whole genome shotgun (WGS) entry which is preliminary data.</text>
</comment>
<evidence type="ECO:0000313" key="2">
    <source>
        <dbReference type="EMBL" id="KAJ8761963.1"/>
    </source>
</evidence>
<accession>A0AAV8T6Z2</accession>
<proteinExistence type="predicted"/>
<feature type="compositionally biased region" description="Pro residues" evidence="1">
    <location>
        <begin position="81"/>
        <end position="100"/>
    </location>
</feature>
<feature type="region of interest" description="Disordered" evidence="1">
    <location>
        <begin position="1"/>
        <end position="110"/>
    </location>
</feature>
<feature type="compositionally biased region" description="Polar residues" evidence="1">
    <location>
        <begin position="189"/>
        <end position="200"/>
    </location>
</feature>
<dbReference type="EMBL" id="JAIWQS010000006">
    <property type="protein sequence ID" value="KAJ8761963.1"/>
    <property type="molecule type" value="Genomic_DNA"/>
</dbReference>